<accession>J9GBM6</accession>
<sequence>MKDCIKEKLPATHEEWLKQRNQGIGGSDAGAVLGLNPYKSRLALWAEKTGKAKHQEQESEAMRIGTDLEDYVANRFKELEHKRAKRSGYCYRSKQYPFMRANVDRLIIGENSALECKTANPLKDSDYSKDIIPPSYYCQCLHYMAVCGFDRMYLAVLVFQKGFYTYCIDRSDAGVQADIDHLIEEEKAFWALVESGQEPQADGSEATSDTLKALHHDEGITLDLCDYDDVFD</sequence>
<evidence type="ECO:0000259" key="1">
    <source>
        <dbReference type="Pfam" id="PF09588"/>
    </source>
</evidence>
<feature type="domain" description="YqaJ viral recombinase" evidence="1">
    <location>
        <begin position="15"/>
        <end position="149"/>
    </location>
</feature>
<keyword evidence="2" id="KW-0378">Hydrolase</keyword>
<dbReference type="Pfam" id="PF09588">
    <property type="entry name" value="YqaJ"/>
    <property type="match status" value="1"/>
</dbReference>
<dbReference type="GO" id="GO:0004519">
    <property type="term" value="F:endonuclease activity"/>
    <property type="evidence" value="ECO:0007669"/>
    <property type="project" value="UniProtKB-KW"/>
</dbReference>
<organism evidence="2">
    <name type="scientific">gut metagenome</name>
    <dbReference type="NCBI Taxonomy" id="749906"/>
    <lineage>
        <taxon>unclassified sequences</taxon>
        <taxon>metagenomes</taxon>
        <taxon>organismal metagenomes</taxon>
    </lineage>
</organism>
<keyword evidence="2" id="KW-0540">Nuclease</keyword>
<dbReference type="EMBL" id="AMCI01003945">
    <property type="protein sequence ID" value="EJW99157.1"/>
    <property type="molecule type" value="Genomic_DNA"/>
</dbReference>
<dbReference type="PANTHER" id="PTHR46609">
    <property type="entry name" value="EXONUCLEASE, PHAGE-TYPE/RECB, C-TERMINAL DOMAIN-CONTAINING PROTEIN"/>
    <property type="match status" value="1"/>
</dbReference>
<dbReference type="NCBIfam" id="TIGR03033">
    <property type="entry name" value="phage_rel_nuc"/>
    <property type="match status" value="1"/>
</dbReference>
<comment type="caution">
    <text evidence="2">The sequence shown here is derived from an EMBL/GenBank/DDBJ whole genome shotgun (WGS) entry which is preliminary data.</text>
</comment>
<dbReference type="PANTHER" id="PTHR46609:SF6">
    <property type="entry name" value="EXONUCLEASE, PHAGE-TYPE_RECB, C-TERMINAL DOMAIN-CONTAINING PROTEIN-RELATED"/>
    <property type="match status" value="1"/>
</dbReference>
<dbReference type="InterPro" id="IPR019080">
    <property type="entry name" value="YqaJ_viral_recombinase"/>
</dbReference>
<dbReference type="InterPro" id="IPR017482">
    <property type="entry name" value="Lambda-type_endonuclease"/>
</dbReference>
<dbReference type="Gene3D" id="3.90.320.10">
    <property type="match status" value="1"/>
</dbReference>
<feature type="non-terminal residue" evidence="2">
    <location>
        <position position="232"/>
    </location>
</feature>
<dbReference type="SUPFAM" id="SSF52980">
    <property type="entry name" value="Restriction endonuclease-like"/>
    <property type="match status" value="1"/>
</dbReference>
<proteinExistence type="predicted"/>
<dbReference type="AlphaFoldDB" id="J9GBM6"/>
<name>J9GBM6_9ZZZZ</name>
<gene>
    <name evidence="2" type="ORF">EVA_12736</name>
</gene>
<reference evidence="2" key="1">
    <citation type="journal article" date="2012" name="PLoS ONE">
        <title>Gene sets for utilization of primary and secondary nutrition supplies in the distal gut of endangered iberian lynx.</title>
        <authorList>
            <person name="Alcaide M."/>
            <person name="Messina E."/>
            <person name="Richter M."/>
            <person name="Bargiela R."/>
            <person name="Peplies J."/>
            <person name="Huws S.A."/>
            <person name="Newbold C.J."/>
            <person name="Golyshin P.N."/>
            <person name="Simon M.A."/>
            <person name="Lopez G."/>
            <person name="Yakimov M.M."/>
            <person name="Ferrer M."/>
        </authorList>
    </citation>
    <scope>NUCLEOTIDE SEQUENCE</scope>
</reference>
<protein>
    <submittedName>
        <fullName evidence="2">Phage-type endonuclease</fullName>
    </submittedName>
</protein>
<evidence type="ECO:0000313" key="2">
    <source>
        <dbReference type="EMBL" id="EJW99157.1"/>
    </source>
</evidence>
<dbReference type="InterPro" id="IPR051703">
    <property type="entry name" value="NF-kappa-B_Signaling_Reg"/>
</dbReference>
<keyword evidence="2" id="KW-0255">Endonuclease</keyword>
<dbReference type="InterPro" id="IPR011604">
    <property type="entry name" value="PDDEXK-like_dom_sf"/>
</dbReference>
<dbReference type="InterPro" id="IPR011335">
    <property type="entry name" value="Restrct_endonuc-II-like"/>
</dbReference>